<dbReference type="GO" id="GO:0003824">
    <property type="term" value="F:catalytic activity"/>
    <property type="evidence" value="ECO:0007669"/>
    <property type="project" value="InterPro"/>
</dbReference>
<dbReference type="PANTHER" id="PTHR11228:SF27">
    <property type="entry name" value="GLYCYL-RADICAL ENZYME ACTIVATING ENZYME MJ1227-RELATED"/>
    <property type="match status" value="1"/>
</dbReference>
<sequence>MRITGIEEVRSRDGKKLVRLEFFGCNLRCPYCVHITEKDKAEKMSMNEILERIREIFKGERGQVTLGGAEPTIQKGIVELVNSLKEDGHRITLKTDGLKPDVIRDVIEDVDRFVIEIKAPLDDIDANAELIGLSRQKAEVYLEKLKKTLELVREKSFRAWIRVIPDYVNDTTIRAIGRDIKGADDAMLYQFLSNPTYDREFKGYTEPVPPVEEIRKLARVLLEYVPRVEIRSIEGAEVMEEDQKKG</sequence>
<dbReference type="PANTHER" id="PTHR11228">
    <property type="entry name" value="RADICAL SAM DOMAIN PROTEIN"/>
    <property type="match status" value="1"/>
</dbReference>
<protein>
    <submittedName>
        <fullName evidence="6">Radical SAM protein</fullName>
    </submittedName>
</protein>
<evidence type="ECO:0000256" key="1">
    <source>
        <dbReference type="ARBA" id="ARBA00022691"/>
    </source>
</evidence>
<dbReference type="GO" id="GO:0051536">
    <property type="term" value="F:iron-sulfur cluster binding"/>
    <property type="evidence" value="ECO:0007669"/>
    <property type="project" value="UniProtKB-KW"/>
</dbReference>
<keyword evidence="3" id="KW-0408">Iron</keyword>
<organism evidence="6 7">
    <name type="scientific">Candidatus Syntropharchaeum butanivorans</name>
    <dbReference type="NCBI Taxonomy" id="1839936"/>
    <lineage>
        <taxon>Archaea</taxon>
        <taxon>Methanobacteriati</taxon>
        <taxon>Methanobacteriota</taxon>
        <taxon>Stenosarchaea group</taxon>
        <taxon>Methanomicrobia</taxon>
        <taxon>Methanosarcinales</taxon>
        <taxon>ANME-2 cluster</taxon>
        <taxon>Candidatus Syntropharchaeum</taxon>
    </lineage>
</organism>
<dbReference type="InterPro" id="IPR007197">
    <property type="entry name" value="rSAM"/>
</dbReference>
<evidence type="ECO:0000313" key="6">
    <source>
        <dbReference type="EMBL" id="OFV65970.1"/>
    </source>
</evidence>
<dbReference type="EMBL" id="LYOR01000005">
    <property type="protein sequence ID" value="OFV65970.1"/>
    <property type="molecule type" value="Genomic_DNA"/>
</dbReference>
<proteinExistence type="predicted"/>
<feature type="domain" description="Radical SAM core" evidence="5">
    <location>
        <begin position="10"/>
        <end position="231"/>
    </location>
</feature>
<accession>A0A1F2P425</accession>
<evidence type="ECO:0000256" key="3">
    <source>
        <dbReference type="ARBA" id="ARBA00023004"/>
    </source>
</evidence>
<gene>
    <name evidence="6" type="ORF">SBU_001152</name>
</gene>
<evidence type="ECO:0000256" key="4">
    <source>
        <dbReference type="ARBA" id="ARBA00023014"/>
    </source>
</evidence>
<keyword evidence="7" id="KW-1185">Reference proteome</keyword>
<dbReference type="Gene3D" id="3.20.20.70">
    <property type="entry name" value="Aldolase class I"/>
    <property type="match status" value="1"/>
</dbReference>
<dbReference type="GO" id="GO:0046872">
    <property type="term" value="F:metal ion binding"/>
    <property type="evidence" value="ECO:0007669"/>
    <property type="project" value="UniProtKB-KW"/>
</dbReference>
<dbReference type="CDD" id="cd01335">
    <property type="entry name" value="Radical_SAM"/>
    <property type="match status" value="1"/>
</dbReference>
<dbReference type="InterPro" id="IPR050377">
    <property type="entry name" value="Radical_SAM_PqqE_MftC-like"/>
</dbReference>
<keyword evidence="1" id="KW-0949">S-adenosyl-L-methionine</keyword>
<evidence type="ECO:0000259" key="5">
    <source>
        <dbReference type="PROSITE" id="PS51918"/>
    </source>
</evidence>
<comment type="caution">
    <text evidence="6">The sequence shown here is derived from an EMBL/GenBank/DDBJ whole genome shotgun (WGS) entry which is preliminary data.</text>
</comment>
<evidence type="ECO:0000313" key="7">
    <source>
        <dbReference type="Proteomes" id="UP000185779"/>
    </source>
</evidence>
<dbReference type="Pfam" id="PF04055">
    <property type="entry name" value="Radical_SAM"/>
    <property type="match status" value="1"/>
</dbReference>
<dbReference type="InterPro" id="IPR013785">
    <property type="entry name" value="Aldolase_TIM"/>
</dbReference>
<dbReference type="AlphaFoldDB" id="A0A1F2P425"/>
<evidence type="ECO:0000256" key="2">
    <source>
        <dbReference type="ARBA" id="ARBA00022723"/>
    </source>
</evidence>
<dbReference type="Proteomes" id="UP000185779">
    <property type="component" value="Unassembled WGS sequence"/>
</dbReference>
<keyword evidence="4" id="KW-0411">Iron-sulfur</keyword>
<reference evidence="6" key="1">
    <citation type="submission" date="2016-05" db="EMBL/GenBank/DDBJ databases">
        <title>Microbial consortia oxidize butane by reversing methanogenesis.</title>
        <authorList>
            <person name="Laso-Perez R."/>
            <person name="Richter M."/>
            <person name="Wegener G."/>
            <person name="Musat F."/>
        </authorList>
    </citation>
    <scope>NUCLEOTIDE SEQUENCE [LARGE SCALE GENOMIC DNA]</scope>
    <source>
        <strain evidence="6">BOX1</strain>
    </source>
</reference>
<dbReference type="STRING" id="1839936.SBU_001152"/>
<dbReference type="PROSITE" id="PS51918">
    <property type="entry name" value="RADICAL_SAM"/>
    <property type="match status" value="1"/>
</dbReference>
<name>A0A1F2P425_9EURY</name>
<dbReference type="SFLD" id="SFLDS00029">
    <property type="entry name" value="Radical_SAM"/>
    <property type="match status" value="1"/>
</dbReference>
<dbReference type="SUPFAM" id="SSF102114">
    <property type="entry name" value="Radical SAM enzymes"/>
    <property type="match status" value="1"/>
</dbReference>
<keyword evidence="2" id="KW-0479">Metal-binding</keyword>
<dbReference type="InterPro" id="IPR058240">
    <property type="entry name" value="rSAM_sf"/>
</dbReference>